<proteinExistence type="predicted"/>
<comment type="caution">
    <text evidence="1">The sequence shown here is derived from an EMBL/GenBank/DDBJ whole genome shotgun (WGS) entry which is preliminary data.</text>
</comment>
<reference evidence="1" key="1">
    <citation type="journal article" date="2021" name="PeerJ">
        <title>Extensive microbial diversity within the chicken gut microbiome revealed by metagenomics and culture.</title>
        <authorList>
            <person name="Gilroy R."/>
            <person name="Ravi A."/>
            <person name="Getino M."/>
            <person name="Pursley I."/>
            <person name="Horton D.L."/>
            <person name="Alikhan N.F."/>
            <person name="Baker D."/>
            <person name="Gharbi K."/>
            <person name="Hall N."/>
            <person name="Watson M."/>
            <person name="Adriaenssens E.M."/>
            <person name="Foster-Nyarko E."/>
            <person name="Jarju S."/>
            <person name="Secka A."/>
            <person name="Antonio M."/>
            <person name="Oren A."/>
            <person name="Chaudhuri R.R."/>
            <person name="La Ragione R."/>
            <person name="Hildebrand F."/>
            <person name="Pallen M.J."/>
        </authorList>
    </citation>
    <scope>NUCLEOTIDE SEQUENCE</scope>
    <source>
        <strain evidence="1">CHK186-1790</strain>
    </source>
</reference>
<name>A0A9D2T082_9FIRM</name>
<reference evidence="1" key="2">
    <citation type="submission" date="2021-04" db="EMBL/GenBank/DDBJ databases">
        <authorList>
            <person name="Gilroy R."/>
        </authorList>
    </citation>
    <scope>NUCLEOTIDE SEQUENCE</scope>
    <source>
        <strain evidence="1">CHK186-1790</strain>
    </source>
</reference>
<evidence type="ECO:0000313" key="1">
    <source>
        <dbReference type="EMBL" id="HJC41652.1"/>
    </source>
</evidence>
<accession>A0A9D2T082</accession>
<dbReference type="AlphaFoldDB" id="A0A9D2T082"/>
<gene>
    <name evidence="1" type="ORF">H9701_08890</name>
</gene>
<organism evidence="1 2">
    <name type="scientific">Candidatus Intestinimonas pullistercoris</name>
    <dbReference type="NCBI Taxonomy" id="2838623"/>
    <lineage>
        <taxon>Bacteria</taxon>
        <taxon>Bacillati</taxon>
        <taxon>Bacillota</taxon>
        <taxon>Clostridia</taxon>
        <taxon>Eubacteriales</taxon>
        <taxon>Intestinimonas</taxon>
    </lineage>
</organism>
<dbReference type="EMBL" id="DWWJ01000161">
    <property type="protein sequence ID" value="HJC41652.1"/>
    <property type="molecule type" value="Genomic_DNA"/>
</dbReference>
<protein>
    <submittedName>
        <fullName evidence="1">Uncharacterized protein</fullName>
    </submittedName>
</protein>
<dbReference type="Proteomes" id="UP000823882">
    <property type="component" value="Unassembled WGS sequence"/>
</dbReference>
<evidence type="ECO:0000313" key="2">
    <source>
        <dbReference type="Proteomes" id="UP000823882"/>
    </source>
</evidence>
<sequence>MRAPKTWFSTGLRADKRLLRARLGDLFTGPRRRGGPVLLASVLLTACLGALVSCREEVPESPRLSIDQDALAVEALETVELWYPDFPGTWTYLLTLQDGAVIEEGAPVDFPTGPDLGCVLSYDAGVHAGGLGNLLFLRVDGETGALDGTPILLSADENELRWWTEVDGVHILYTAITTYQGFETCQAGEVLWAEEGWSWLWPAAPDSQDYADFWADRKGVLTSDGLDLYTQGSWSPDPEHGQEPQWLYDQSLIF</sequence>